<comment type="caution">
    <text evidence="2">The sequence shown here is derived from an EMBL/GenBank/DDBJ whole genome shotgun (WGS) entry which is preliminary data.</text>
</comment>
<keyword evidence="3" id="KW-1185">Reference proteome</keyword>
<feature type="signal peptide" evidence="1">
    <location>
        <begin position="1"/>
        <end position="19"/>
    </location>
</feature>
<dbReference type="EMBL" id="JACHHO010000005">
    <property type="protein sequence ID" value="MBB5205820.1"/>
    <property type="molecule type" value="Genomic_DNA"/>
</dbReference>
<dbReference type="Proteomes" id="UP000554837">
    <property type="component" value="Unassembled WGS sequence"/>
</dbReference>
<organism evidence="2 3">
    <name type="scientific">Inhella inkyongensis</name>
    <dbReference type="NCBI Taxonomy" id="392593"/>
    <lineage>
        <taxon>Bacteria</taxon>
        <taxon>Pseudomonadati</taxon>
        <taxon>Pseudomonadota</taxon>
        <taxon>Betaproteobacteria</taxon>
        <taxon>Burkholderiales</taxon>
        <taxon>Sphaerotilaceae</taxon>
        <taxon>Inhella</taxon>
    </lineage>
</organism>
<sequence>MKRRSLVLSLGGWVLTAQAADRPPLLELELRWVRLSEPLPAGTLSSRAGLPRDRHTVSTASTAAPVDLPPLPLIRVLAGTRAQWSLQLAEPELRWAQVTQGPLRATLAGAAPAQWHLSLSPQWRGRREPMQVDVEWLQTQADGAQQRWHSQLPMRLEHWMVLARLPDQALQLRLREVLQE</sequence>
<evidence type="ECO:0000313" key="2">
    <source>
        <dbReference type="EMBL" id="MBB5205820.1"/>
    </source>
</evidence>
<gene>
    <name evidence="2" type="ORF">HNQ51_003147</name>
</gene>
<evidence type="ECO:0000313" key="3">
    <source>
        <dbReference type="Proteomes" id="UP000554837"/>
    </source>
</evidence>
<protein>
    <submittedName>
        <fullName evidence="2">Uncharacterized protein</fullName>
    </submittedName>
</protein>
<dbReference type="RefSeq" id="WP_138855331.1">
    <property type="nucleotide sequence ID" value="NZ_CP040709.1"/>
</dbReference>
<name>A0A840SBU7_9BURK</name>
<evidence type="ECO:0000256" key="1">
    <source>
        <dbReference type="SAM" id="SignalP"/>
    </source>
</evidence>
<reference evidence="2 3" key="1">
    <citation type="submission" date="2020-08" db="EMBL/GenBank/DDBJ databases">
        <title>Genomic Encyclopedia of Type Strains, Phase IV (KMG-IV): sequencing the most valuable type-strain genomes for metagenomic binning, comparative biology and taxonomic classification.</title>
        <authorList>
            <person name="Goeker M."/>
        </authorList>
    </citation>
    <scope>NUCLEOTIDE SEQUENCE [LARGE SCALE GENOMIC DNA]</scope>
    <source>
        <strain evidence="2 3">DSM 23958</strain>
    </source>
</reference>
<dbReference type="AlphaFoldDB" id="A0A840SBU7"/>
<accession>A0A840SBU7</accession>
<feature type="chain" id="PRO_5032321261" evidence="1">
    <location>
        <begin position="20"/>
        <end position="180"/>
    </location>
</feature>
<keyword evidence="1" id="KW-0732">Signal</keyword>
<proteinExistence type="predicted"/>